<evidence type="ECO:0000259" key="2">
    <source>
        <dbReference type="Pfam" id="PF07833"/>
    </source>
</evidence>
<dbReference type="Pfam" id="PF07833">
    <property type="entry name" value="Cu_amine_oxidN1"/>
    <property type="match status" value="1"/>
</dbReference>
<feature type="signal peptide" evidence="1">
    <location>
        <begin position="1"/>
        <end position="26"/>
    </location>
</feature>
<feature type="domain" description="Copper amine oxidase-like N-terminal" evidence="2">
    <location>
        <begin position="437"/>
        <end position="536"/>
    </location>
</feature>
<dbReference type="AlphaFoldDB" id="A0A4Y8PZB7"/>
<dbReference type="SUPFAM" id="SSF55383">
    <property type="entry name" value="Copper amine oxidase, domain N"/>
    <property type="match status" value="1"/>
</dbReference>
<name>A0A4Y8PZB7_9BACL</name>
<organism evidence="3 4">
    <name type="scientific">Paenibacillus athensensis</name>
    <dbReference type="NCBI Taxonomy" id="1967502"/>
    <lineage>
        <taxon>Bacteria</taxon>
        <taxon>Bacillati</taxon>
        <taxon>Bacillota</taxon>
        <taxon>Bacilli</taxon>
        <taxon>Bacillales</taxon>
        <taxon>Paenibacillaceae</taxon>
        <taxon>Paenibacillus</taxon>
    </lineage>
</organism>
<dbReference type="Gene3D" id="3.30.457.10">
    <property type="entry name" value="Copper amine oxidase-like, N-terminal domain"/>
    <property type="match status" value="1"/>
</dbReference>
<evidence type="ECO:0000256" key="1">
    <source>
        <dbReference type="SAM" id="SignalP"/>
    </source>
</evidence>
<dbReference type="EMBL" id="MYFO01000024">
    <property type="protein sequence ID" value="TFE85646.1"/>
    <property type="molecule type" value="Genomic_DNA"/>
</dbReference>
<sequence length="539" mass="59527">MQKRKFHTWACACALLLAVLLTGCQAVQGLDIGQVLVNASAHQSNETQGTMQIEFVPAEDSEWGAGNPLAELFKQITIDVHSAKTEDFDHMSMDADLVYSKGKIPFRLVLDGDDYIIDVKGSKKPIVVKTNRTPDDAANTAAQMLSAHLEETLRSKYAELVPATYKLFTDHAPNPATVSVTQVSEQIHGETLALDKLHAEVNGTELTDLLKGFLTSLLADKEGLKAFIGQMYDALMPVFKEFMDNNNKELQEDLSVYTANPSLAEGMQLIQAYMDNKTLVVEFLYTTLSHFLQKAVDQLDTALADGLAAKGYDALLSEQAYLKLDLFIDSSKLIRKETFDLQIPLDGAEGLSAIKMSGSMDIWNIGQAVKADSINTSNGTLDIDSVASLNGYELLNNFDKQSDLYKLLKDDLHVAKKEIYLFIEDDDSYSSEYDASHPYVNEDEVSMVAARDIAERMGGKAEWNEATRVVSIHDEWTDTDVELTIGSRTALVNGEEVMLDSPAVIKNGTTFVPLRFIAEALGASVEWNGEYRMVTITRD</sequence>
<evidence type="ECO:0000313" key="4">
    <source>
        <dbReference type="Proteomes" id="UP000298246"/>
    </source>
</evidence>
<dbReference type="OrthoDB" id="2811497at2"/>
<comment type="caution">
    <text evidence="3">The sequence shown here is derived from an EMBL/GenBank/DDBJ whole genome shotgun (WGS) entry which is preliminary data.</text>
</comment>
<feature type="chain" id="PRO_5021269870" description="Copper amine oxidase-like N-terminal domain-containing protein" evidence="1">
    <location>
        <begin position="27"/>
        <end position="539"/>
    </location>
</feature>
<keyword evidence="4" id="KW-1185">Reference proteome</keyword>
<protein>
    <recommendedName>
        <fullName evidence="2">Copper amine oxidase-like N-terminal domain-containing protein</fullName>
    </recommendedName>
</protein>
<accession>A0A4Y8PZB7</accession>
<gene>
    <name evidence="3" type="ORF">B5M42_16850</name>
</gene>
<evidence type="ECO:0000313" key="3">
    <source>
        <dbReference type="EMBL" id="TFE85646.1"/>
    </source>
</evidence>
<reference evidence="3 4" key="1">
    <citation type="submission" date="2017-03" db="EMBL/GenBank/DDBJ databases">
        <title>Isolation of Levoglucosan Utilizing Bacteria.</title>
        <authorList>
            <person name="Arya A.S."/>
        </authorList>
    </citation>
    <scope>NUCLEOTIDE SEQUENCE [LARGE SCALE GENOMIC DNA]</scope>
    <source>
        <strain evidence="3 4">MEC069</strain>
    </source>
</reference>
<dbReference type="Proteomes" id="UP000298246">
    <property type="component" value="Unassembled WGS sequence"/>
</dbReference>
<dbReference type="RefSeq" id="WP_134754883.1">
    <property type="nucleotide sequence ID" value="NZ_MYFO02000001.1"/>
</dbReference>
<dbReference type="InterPro" id="IPR012854">
    <property type="entry name" value="Cu_amine_oxidase-like_N"/>
</dbReference>
<keyword evidence="1" id="KW-0732">Signal</keyword>
<proteinExistence type="predicted"/>
<dbReference type="InterPro" id="IPR036582">
    <property type="entry name" value="Mao_N_sf"/>
</dbReference>
<dbReference type="PROSITE" id="PS51257">
    <property type="entry name" value="PROKAR_LIPOPROTEIN"/>
    <property type="match status" value="1"/>
</dbReference>